<dbReference type="Pfam" id="PF00072">
    <property type="entry name" value="Response_reg"/>
    <property type="match status" value="1"/>
</dbReference>
<dbReference type="PANTHER" id="PTHR43228:SF1">
    <property type="entry name" value="TWO-COMPONENT RESPONSE REGULATOR ARR22"/>
    <property type="match status" value="1"/>
</dbReference>
<dbReference type="SUPFAM" id="SSF48452">
    <property type="entry name" value="TPR-like"/>
    <property type="match status" value="1"/>
</dbReference>
<evidence type="ECO:0000259" key="3">
    <source>
        <dbReference type="PROSITE" id="PS50110"/>
    </source>
</evidence>
<evidence type="ECO:0000256" key="2">
    <source>
        <dbReference type="PROSITE-ProRule" id="PRU00339"/>
    </source>
</evidence>
<dbReference type="InterPro" id="IPR019734">
    <property type="entry name" value="TPR_rpt"/>
</dbReference>
<evidence type="ECO:0000313" key="6">
    <source>
        <dbReference type="Proteomes" id="UP000321525"/>
    </source>
</evidence>
<accession>A0A5C6QHU4</accession>
<gene>
    <name evidence="4" type="ORF">ESZ26_10975</name>
    <name evidence="5" type="ORF">ESZ27_07910</name>
</gene>
<dbReference type="EMBL" id="VOLR01000013">
    <property type="protein sequence ID" value="TWX59222.1"/>
    <property type="molecule type" value="Genomic_DNA"/>
</dbReference>
<dbReference type="InterPro" id="IPR014460">
    <property type="entry name" value="Sig_transdc_resp-reg_VieB"/>
</dbReference>
<dbReference type="OrthoDB" id="7298659at2"/>
<dbReference type="PIRSF" id="PIRSF011521">
    <property type="entry name" value="VieB"/>
    <property type="match status" value="1"/>
</dbReference>
<dbReference type="Proteomes" id="UP000321525">
    <property type="component" value="Unassembled WGS sequence"/>
</dbReference>
<dbReference type="InterPro" id="IPR052048">
    <property type="entry name" value="ST_Response_Regulator"/>
</dbReference>
<dbReference type="RefSeq" id="WP_146799662.1">
    <property type="nucleotide sequence ID" value="NZ_VOLP01000013.1"/>
</dbReference>
<dbReference type="PROSITE" id="PS50110">
    <property type="entry name" value="RESPONSE_REGULATORY"/>
    <property type="match status" value="1"/>
</dbReference>
<evidence type="ECO:0000313" key="5">
    <source>
        <dbReference type="EMBL" id="TWX68250.1"/>
    </source>
</evidence>
<reference evidence="5 7" key="1">
    <citation type="submission" date="2019-07" db="EMBL/GenBank/DDBJ databases">
        <title>Genomes of sea-ice associated Colwellia species.</title>
        <authorList>
            <person name="Bowman J.P."/>
        </authorList>
    </citation>
    <scope>NUCLEOTIDE SEQUENCE [LARGE SCALE GENOMIC DNA]</scope>
    <source>
        <strain evidence="4 6">ACAM 607</strain>
        <strain evidence="5 7">IC036</strain>
    </source>
</reference>
<evidence type="ECO:0000256" key="1">
    <source>
        <dbReference type="PROSITE-ProRule" id="PRU00169"/>
    </source>
</evidence>
<organism evidence="5 7">
    <name type="scientific">Colwellia hornerae</name>
    <dbReference type="NCBI Taxonomy" id="89402"/>
    <lineage>
        <taxon>Bacteria</taxon>
        <taxon>Pseudomonadati</taxon>
        <taxon>Pseudomonadota</taxon>
        <taxon>Gammaproteobacteria</taxon>
        <taxon>Alteromonadales</taxon>
        <taxon>Colwelliaceae</taxon>
        <taxon>Colwellia</taxon>
    </lineage>
</organism>
<feature type="domain" description="Response regulatory" evidence="3">
    <location>
        <begin position="10"/>
        <end position="131"/>
    </location>
</feature>
<dbReference type="PANTHER" id="PTHR43228">
    <property type="entry name" value="TWO-COMPONENT RESPONSE REGULATOR"/>
    <property type="match status" value="1"/>
</dbReference>
<sequence>MAITRFNDITALIIDDSNMVLISVRGSLKEMGFIESNITHTATISKAKYLCRRHIYDIVLCDYNFGEGLNGRQFIDEIKHLKKFPPTTSLVMLTGESNINVVRGIAELYPDEYLLKPFTFNLLKEKVTIAIERRSALQTVYQLLNKNDIEKALIECERLLPQQPKFKNKLNKFKGEFLLHLNRGKEAEKLYRELLRTDNSTWCKVGLANSLNAIGEYKAASDIFEKLLKTNNKNVDVLHYLGQSSLTQNNIPKAIKYFKFAADLSPTNPDRVLIIANLCFAVNDYKSSLNYYLNYAELSKGMYRENHSTILNPARVMGIIASYSEKNSAENRQLISNIKEILKTFLLLEKEANENIHVELIMVKLLLLEGDIAQALALLKGTLSKPHDDDFYSSFFKAELFAELDLSKESNEAIERCKTLCADTQNKLVLQSQIVMASNFQKKIKKRNIKVQKSFEDGLAFEKQQDWQNAIKCYEFTLRLSPYLGVVSFKILTILSHAWPTTRNRKQICELAKSCDKTIINFWSSDQRNKANYSPLKEKVWLQIKLKEVDDNA</sequence>
<keyword evidence="6" id="KW-1185">Reference proteome</keyword>
<keyword evidence="2" id="KW-0802">TPR repeat</keyword>
<dbReference type="Proteomes" id="UP000321917">
    <property type="component" value="Unassembled WGS sequence"/>
</dbReference>
<dbReference type="InterPro" id="IPR011006">
    <property type="entry name" value="CheY-like_superfamily"/>
</dbReference>
<dbReference type="InterPro" id="IPR001789">
    <property type="entry name" value="Sig_transdc_resp-reg_receiver"/>
</dbReference>
<evidence type="ECO:0000313" key="4">
    <source>
        <dbReference type="EMBL" id="TWX59222.1"/>
    </source>
</evidence>
<keyword evidence="1" id="KW-0597">Phosphoprotein</keyword>
<dbReference type="EMBL" id="VOLQ01000011">
    <property type="protein sequence ID" value="TWX68250.1"/>
    <property type="molecule type" value="Genomic_DNA"/>
</dbReference>
<dbReference type="Pfam" id="PF13432">
    <property type="entry name" value="TPR_16"/>
    <property type="match status" value="1"/>
</dbReference>
<feature type="modified residue" description="4-aspartylphosphate" evidence="1">
    <location>
        <position position="62"/>
    </location>
</feature>
<proteinExistence type="predicted"/>
<dbReference type="PROSITE" id="PS50005">
    <property type="entry name" value="TPR"/>
    <property type="match status" value="1"/>
</dbReference>
<protein>
    <submittedName>
        <fullName evidence="5">Response regulator</fullName>
    </submittedName>
</protein>
<feature type="repeat" description="TPR" evidence="2">
    <location>
        <begin position="235"/>
        <end position="268"/>
    </location>
</feature>
<dbReference type="SMART" id="SM00448">
    <property type="entry name" value="REC"/>
    <property type="match status" value="1"/>
</dbReference>
<dbReference type="SUPFAM" id="SSF52172">
    <property type="entry name" value="CheY-like"/>
    <property type="match status" value="1"/>
</dbReference>
<dbReference type="InterPro" id="IPR011990">
    <property type="entry name" value="TPR-like_helical_dom_sf"/>
</dbReference>
<evidence type="ECO:0000313" key="7">
    <source>
        <dbReference type="Proteomes" id="UP000321917"/>
    </source>
</evidence>
<dbReference type="GO" id="GO:0000160">
    <property type="term" value="P:phosphorelay signal transduction system"/>
    <property type="evidence" value="ECO:0007669"/>
    <property type="project" value="InterPro"/>
</dbReference>
<dbReference type="AlphaFoldDB" id="A0A5C6QHU4"/>
<comment type="caution">
    <text evidence="5">The sequence shown here is derived from an EMBL/GenBank/DDBJ whole genome shotgun (WGS) entry which is preliminary data.</text>
</comment>
<dbReference type="Gene3D" id="1.25.40.10">
    <property type="entry name" value="Tetratricopeptide repeat domain"/>
    <property type="match status" value="1"/>
</dbReference>
<name>A0A5C6QHU4_9GAMM</name>
<dbReference type="Gene3D" id="3.40.50.2300">
    <property type="match status" value="1"/>
</dbReference>
<dbReference type="SMART" id="SM00028">
    <property type="entry name" value="TPR"/>
    <property type="match status" value="3"/>
</dbReference>